<dbReference type="InterPro" id="IPR047021">
    <property type="entry name" value="REXO1/3/4-like"/>
</dbReference>
<evidence type="ECO:0000259" key="3">
    <source>
        <dbReference type="SMART" id="SM00479"/>
    </source>
</evidence>
<dbReference type="AlphaFoldDB" id="L1JT96"/>
<organism evidence="4">
    <name type="scientific">Guillardia theta (strain CCMP2712)</name>
    <name type="common">Cryptophyte</name>
    <dbReference type="NCBI Taxonomy" id="905079"/>
    <lineage>
        <taxon>Eukaryota</taxon>
        <taxon>Cryptophyceae</taxon>
        <taxon>Pyrenomonadales</taxon>
        <taxon>Geminigeraceae</taxon>
        <taxon>Guillardia</taxon>
    </lineage>
</organism>
<dbReference type="PaxDb" id="55529-EKX51667"/>
<dbReference type="KEGG" id="gtt:GUITHDRAFT_65948"/>
<dbReference type="SUPFAM" id="SSF53098">
    <property type="entry name" value="Ribonuclease H-like"/>
    <property type="match status" value="1"/>
</dbReference>
<name>L1JT96_GUITC</name>
<dbReference type="InterPro" id="IPR012337">
    <property type="entry name" value="RNaseH-like_sf"/>
</dbReference>
<dbReference type="GO" id="GO:0005634">
    <property type="term" value="C:nucleus"/>
    <property type="evidence" value="ECO:0007669"/>
    <property type="project" value="TreeGrafter"/>
</dbReference>
<feature type="non-terminal residue" evidence="4">
    <location>
        <position position="1"/>
    </location>
</feature>
<evidence type="ECO:0000256" key="1">
    <source>
        <dbReference type="ARBA" id="ARBA00022722"/>
    </source>
</evidence>
<dbReference type="GeneID" id="17308351"/>
<dbReference type="PANTHER" id="PTHR12801">
    <property type="entry name" value="RNA EXONUCLEASE REXO1 / RECO3 FAMILY MEMBER-RELATED"/>
    <property type="match status" value="1"/>
</dbReference>
<reference evidence="4 6" key="1">
    <citation type="journal article" date="2012" name="Nature">
        <title>Algal genomes reveal evolutionary mosaicism and the fate of nucleomorphs.</title>
        <authorList>
            <consortium name="DOE Joint Genome Institute"/>
            <person name="Curtis B.A."/>
            <person name="Tanifuji G."/>
            <person name="Burki F."/>
            <person name="Gruber A."/>
            <person name="Irimia M."/>
            <person name="Maruyama S."/>
            <person name="Arias M.C."/>
            <person name="Ball S.G."/>
            <person name="Gile G.H."/>
            <person name="Hirakawa Y."/>
            <person name="Hopkins J.F."/>
            <person name="Kuo A."/>
            <person name="Rensing S.A."/>
            <person name="Schmutz J."/>
            <person name="Symeonidi A."/>
            <person name="Elias M."/>
            <person name="Eveleigh R.J."/>
            <person name="Herman E.K."/>
            <person name="Klute M.J."/>
            <person name="Nakayama T."/>
            <person name="Obornik M."/>
            <person name="Reyes-Prieto A."/>
            <person name="Armbrust E.V."/>
            <person name="Aves S.J."/>
            <person name="Beiko R.G."/>
            <person name="Coutinho P."/>
            <person name="Dacks J.B."/>
            <person name="Durnford D.G."/>
            <person name="Fast N.M."/>
            <person name="Green B.R."/>
            <person name="Grisdale C.J."/>
            <person name="Hempel F."/>
            <person name="Henrissat B."/>
            <person name="Hoppner M.P."/>
            <person name="Ishida K."/>
            <person name="Kim E."/>
            <person name="Koreny L."/>
            <person name="Kroth P.G."/>
            <person name="Liu Y."/>
            <person name="Malik S.B."/>
            <person name="Maier U.G."/>
            <person name="McRose D."/>
            <person name="Mock T."/>
            <person name="Neilson J.A."/>
            <person name="Onodera N.T."/>
            <person name="Poole A.M."/>
            <person name="Pritham E.J."/>
            <person name="Richards T.A."/>
            <person name="Rocap G."/>
            <person name="Roy S.W."/>
            <person name="Sarai C."/>
            <person name="Schaack S."/>
            <person name="Shirato S."/>
            <person name="Slamovits C.H."/>
            <person name="Spencer D.F."/>
            <person name="Suzuki S."/>
            <person name="Worden A.Z."/>
            <person name="Zauner S."/>
            <person name="Barry K."/>
            <person name="Bell C."/>
            <person name="Bharti A.K."/>
            <person name="Crow J.A."/>
            <person name="Grimwood J."/>
            <person name="Kramer R."/>
            <person name="Lindquist E."/>
            <person name="Lucas S."/>
            <person name="Salamov A."/>
            <person name="McFadden G.I."/>
            <person name="Lane C.E."/>
            <person name="Keeling P.J."/>
            <person name="Gray M.W."/>
            <person name="Grigoriev I.V."/>
            <person name="Archibald J.M."/>
        </authorList>
    </citation>
    <scope>NUCLEOTIDE SEQUENCE</scope>
    <source>
        <strain evidence="4 6">CCMP2712</strain>
    </source>
</reference>
<dbReference type="OrthoDB" id="16516at2759"/>
<dbReference type="InterPro" id="IPR013520">
    <property type="entry name" value="Ribonucl_H"/>
</dbReference>
<protein>
    <recommendedName>
        <fullName evidence="3">Exonuclease domain-containing protein</fullName>
    </recommendedName>
</protein>
<feature type="domain" description="Exonuclease" evidence="3">
    <location>
        <begin position="1"/>
        <end position="158"/>
    </location>
</feature>
<sequence>TQHNARATAQISLVSYDEQCILNLYVKPECEVRSYLSPLTGLSKEMLDQHGMSLDQAMAILRSHLPKHAILVGQNIRKDVEWLQLEEGKDFESVVDLAGITILGLVWNDQFSSFTYFGLDHTATCWLGQANSGAPHNAVTDAIKSMQIFKLYLSVQNDQKRVEELQKLLLATPLAPSFAKQHPTYEGCCMGNRKTCTCGAPFFS</sequence>
<dbReference type="GO" id="GO:0004527">
    <property type="term" value="F:exonuclease activity"/>
    <property type="evidence" value="ECO:0007669"/>
    <property type="project" value="InterPro"/>
</dbReference>
<evidence type="ECO:0000313" key="4">
    <source>
        <dbReference type="EMBL" id="EKX51667.1"/>
    </source>
</evidence>
<dbReference type="eggNOG" id="ENOG502SAPF">
    <property type="taxonomic scope" value="Eukaryota"/>
</dbReference>
<dbReference type="OMA" id="FEGVCQG"/>
<evidence type="ECO:0000313" key="6">
    <source>
        <dbReference type="Proteomes" id="UP000011087"/>
    </source>
</evidence>
<dbReference type="STRING" id="905079.L1JT96"/>
<dbReference type="Proteomes" id="UP000011087">
    <property type="component" value="Unassembled WGS sequence"/>
</dbReference>
<dbReference type="Gene3D" id="3.30.420.10">
    <property type="entry name" value="Ribonuclease H-like superfamily/Ribonuclease H"/>
    <property type="match status" value="1"/>
</dbReference>
<reference evidence="6" key="2">
    <citation type="submission" date="2012-11" db="EMBL/GenBank/DDBJ databases">
        <authorList>
            <person name="Kuo A."/>
            <person name="Curtis B.A."/>
            <person name="Tanifuji G."/>
            <person name="Burki F."/>
            <person name="Gruber A."/>
            <person name="Irimia M."/>
            <person name="Maruyama S."/>
            <person name="Arias M.C."/>
            <person name="Ball S.G."/>
            <person name="Gile G.H."/>
            <person name="Hirakawa Y."/>
            <person name="Hopkins J.F."/>
            <person name="Rensing S.A."/>
            <person name="Schmutz J."/>
            <person name="Symeonidi A."/>
            <person name="Elias M."/>
            <person name="Eveleigh R.J."/>
            <person name="Herman E.K."/>
            <person name="Klute M.J."/>
            <person name="Nakayama T."/>
            <person name="Obornik M."/>
            <person name="Reyes-Prieto A."/>
            <person name="Armbrust E.V."/>
            <person name="Aves S.J."/>
            <person name="Beiko R.G."/>
            <person name="Coutinho P."/>
            <person name="Dacks J.B."/>
            <person name="Durnford D.G."/>
            <person name="Fast N.M."/>
            <person name="Green B.R."/>
            <person name="Grisdale C."/>
            <person name="Hempe F."/>
            <person name="Henrissat B."/>
            <person name="Hoppner M.P."/>
            <person name="Ishida K.-I."/>
            <person name="Kim E."/>
            <person name="Koreny L."/>
            <person name="Kroth P.G."/>
            <person name="Liu Y."/>
            <person name="Malik S.-B."/>
            <person name="Maier U.G."/>
            <person name="McRose D."/>
            <person name="Mock T."/>
            <person name="Neilson J.A."/>
            <person name="Onodera N.T."/>
            <person name="Poole A.M."/>
            <person name="Pritham E.J."/>
            <person name="Richards T.A."/>
            <person name="Rocap G."/>
            <person name="Roy S.W."/>
            <person name="Sarai C."/>
            <person name="Schaack S."/>
            <person name="Shirato S."/>
            <person name="Slamovits C.H."/>
            <person name="Spencer D.F."/>
            <person name="Suzuki S."/>
            <person name="Worden A.Z."/>
            <person name="Zauner S."/>
            <person name="Barry K."/>
            <person name="Bell C."/>
            <person name="Bharti A.K."/>
            <person name="Crow J.A."/>
            <person name="Grimwood J."/>
            <person name="Kramer R."/>
            <person name="Lindquist E."/>
            <person name="Lucas S."/>
            <person name="Salamov A."/>
            <person name="McFadden G.I."/>
            <person name="Lane C.E."/>
            <person name="Keeling P.J."/>
            <person name="Gray M.W."/>
            <person name="Grigoriev I.V."/>
            <person name="Archibald J.M."/>
        </authorList>
    </citation>
    <scope>NUCLEOTIDE SEQUENCE</scope>
    <source>
        <strain evidence="6">CCMP2712</strain>
    </source>
</reference>
<proteinExistence type="predicted"/>
<keyword evidence="1" id="KW-0540">Nuclease</keyword>
<dbReference type="PANTHER" id="PTHR12801:SF159">
    <property type="entry name" value="C3H1-TYPE DOMAIN-CONTAINING PROTEIN"/>
    <property type="match status" value="1"/>
</dbReference>
<dbReference type="EMBL" id="JH992975">
    <property type="protein sequence ID" value="EKX51667.1"/>
    <property type="molecule type" value="Genomic_DNA"/>
</dbReference>
<dbReference type="HOGENOM" id="CLU_1186664_0_0_1"/>
<dbReference type="SMART" id="SM00479">
    <property type="entry name" value="EXOIII"/>
    <property type="match status" value="1"/>
</dbReference>
<reference evidence="5" key="3">
    <citation type="submission" date="2015-06" db="UniProtKB">
        <authorList>
            <consortium name="EnsemblProtists"/>
        </authorList>
    </citation>
    <scope>IDENTIFICATION</scope>
</reference>
<evidence type="ECO:0000256" key="2">
    <source>
        <dbReference type="ARBA" id="ARBA00022801"/>
    </source>
</evidence>
<dbReference type="InterPro" id="IPR036397">
    <property type="entry name" value="RNaseH_sf"/>
</dbReference>
<dbReference type="GO" id="GO:0003676">
    <property type="term" value="F:nucleic acid binding"/>
    <property type="evidence" value="ECO:0007669"/>
    <property type="project" value="InterPro"/>
</dbReference>
<accession>L1JT96</accession>
<gene>
    <name evidence="4" type="ORF">GUITHDRAFT_65948</name>
</gene>
<keyword evidence="6" id="KW-1185">Reference proteome</keyword>
<evidence type="ECO:0000313" key="5">
    <source>
        <dbReference type="EnsemblProtists" id="EKX51667"/>
    </source>
</evidence>
<dbReference type="RefSeq" id="XP_005838647.1">
    <property type="nucleotide sequence ID" value="XM_005838590.1"/>
</dbReference>
<keyword evidence="2" id="KW-0378">Hydrolase</keyword>
<dbReference type="EnsemblProtists" id="EKX51667">
    <property type="protein sequence ID" value="EKX51667"/>
    <property type="gene ID" value="GUITHDRAFT_65948"/>
</dbReference>